<organism evidence="7 8">
    <name type="scientific">Batrachochytrium salamandrivorans</name>
    <dbReference type="NCBI Taxonomy" id="1357716"/>
    <lineage>
        <taxon>Eukaryota</taxon>
        <taxon>Fungi</taxon>
        <taxon>Fungi incertae sedis</taxon>
        <taxon>Chytridiomycota</taxon>
        <taxon>Chytridiomycota incertae sedis</taxon>
        <taxon>Chytridiomycetes</taxon>
        <taxon>Rhizophydiales</taxon>
        <taxon>Rhizophydiales incertae sedis</taxon>
        <taxon>Batrachochytrium</taxon>
    </lineage>
</organism>
<dbReference type="CDD" id="cd05117">
    <property type="entry name" value="STKc_CAMK"/>
    <property type="match status" value="1"/>
</dbReference>
<gene>
    <name evidence="7" type="ORF">BASA50_004613</name>
</gene>
<evidence type="ECO:0000259" key="6">
    <source>
        <dbReference type="PROSITE" id="PS50011"/>
    </source>
</evidence>
<keyword evidence="2 3" id="KW-0067">ATP-binding</keyword>
<comment type="similarity">
    <text evidence="4">Belongs to the protein kinase superfamily.</text>
</comment>
<proteinExistence type="inferred from homology"/>
<dbReference type="PANTHER" id="PTHR24347">
    <property type="entry name" value="SERINE/THREONINE-PROTEIN KINASE"/>
    <property type="match status" value="1"/>
</dbReference>
<dbReference type="Gene3D" id="1.10.510.10">
    <property type="entry name" value="Transferase(Phosphotransferase) domain 1"/>
    <property type="match status" value="1"/>
</dbReference>
<keyword evidence="4" id="KW-0808">Transferase</keyword>
<dbReference type="PROSITE" id="PS00107">
    <property type="entry name" value="PROTEIN_KINASE_ATP"/>
    <property type="match status" value="1"/>
</dbReference>
<evidence type="ECO:0000256" key="4">
    <source>
        <dbReference type="RuleBase" id="RU000304"/>
    </source>
</evidence>
<keyword evidence="4" id="KW-0723">Serine/threonine-protein kinase</keyword>
<dbReference type="PROSITE" id="PS00108">
    <property type="entry name" value="PROTEIN_KINASE_ST"/>
    <property type="match status" value="1"/>
</dbReference>
<evidence type="ECO:0000256" key="2">
    <source>
        <dbReference type="ARBA" id="ARBA00022840"/>
    </source>
</evidence>
<feature type="domain" description="Protein kinase" evidence="6">
    <location>
        <begin position="9"/>
        <end position="271"/>
    </location>
</feature>
<dbReference type="Proteomes" id="UP001648503">
    <property type="component" value="Unassembled WGS sequence"/>
</dbReference>
<protein>
    <recommendedName>
        <fullName evidence="6">Protein kinase domain-containing protein</fullName>
    </recommendedName>
</protein>
<evidence type="ECO:0000256" key="1">
    <source>
        <dbReference type="ARBA" id="ARBA00022741"/>
    </source>
</evidence>
<dbReference type="PROSITE" id="PS50011">
    <property type="entry name" value="PROTEIN_KINASE_DOM"/>
    <property type="match status" value="1"/>
</dbReference>
<dbReference type="InterPro" id="IPR011009">
    <property type="entry name" value="Kinase-like_dom_sf"/>
</dbReference>
<dbReference type="InterPro" id="IPR000719">
    <property type="entry name" value="Prot_kinase_dom"/>
</dbReference>
<comment type="caution">
    <text evidence="7">The sequence shown here is derived from an EMBL/GenBank/DDBJ whole genome shotgun (WGS) entry which is preliminary data.</text>
</comment>
<sequence length="407" mass="45539">MASLAPCEYKTGKTLGQGSYATVKEAVKMKTGERFAVKMISKKLMQGKEHMILNEIEVLKRVSKGHKNIVTLWDYFETPNNLYFVMDLCTGGELFDRICDKGNFYEDDAADIVRTVVDSVLYLHEQNIVHRDIKPENLLFKTRDDNSDLMIADFGLSKVVDSDRLDALRTTCGTPGYMAPEILKKTGHGKPVDMWCIGVMTYFLLCGYMPFDLKSKGTHQELDNILNAKFKFDDEYWSEISDHAKEFIRNLLIVDPGHRLTAKQALAHPWLASIGVVPSMTHATNKDLLPHVMKGFDARRMFRKAVDVVKAINKLSQTPSASKIRLAQSTALPTSTPSLSMSTLHLNTSTEKETHTASVVPSSGSSTSQWSMSDIRPKEDSLVDGKLMVIVKNTTDDHVSSQVPLNM</sequence>
<dbReference type="EMBL" id="JAFCIX010000152">
    <property type="protein sequence ID" value="KAH6597262.1"/>
    <property type="molecule type" value="Genomic_DNA"/>
</dbReference>
<feature type="compositionally biased region" description="Low complexity" evidence="5">
    <location>
        <begin position="358"/>
        <end position="373"/>
    </location>
</feature>
<reference evidence="7 8" key="1">
    <citation type="submission" date="2021-02" db="EMBL/GenBank/DDBJ databases">
        <title>Variation within the Batrachochytrium salamandrivorans European outbreak.</title>
        <authorList>
            <person name="Kelly M."/>
            <person name="Pasmans F."/>
            <person name="Shea T.P."/>
            <person name="Munoz J.F."/>
            <person name="Carranza S."/>
            <person name="Cuomo C.A."/>
            <person name="Martel A."/>
        </authorList>
    </citation>
    <scope>NUCLEOTIDE SEQUENCE [LARGE SCALE GENOMIC DNA]</scope>
    <source>
        <strain evidence="7 8">AMFP18/2</strain>
    </source>
</reference>
<feature type="region of interest" description="Disordered" evidence="5">
    <location>
        <begin position="328"/>
        <end position="377"/>
    </location>
</feature>
<dbReference type="Pfam" id="PF00069">
    <property type="entry name" value="Pkinase"/>
    <property type="match status" value="1"/>
</dbReference>
<evidence type="ECO:0000256" key="3">
    <source>
        <dbReference type="PROSITE-ProRule" id="PRU10141"/>
    </source>
</evidence>
<accession>A0ABQ8FFK0</accession>
<feature type="compositionally biased region" description="Low complexity" evidence="5">
    <location>
        <begin position="329"/>
        <end position="346"/>
    </location>
</feature>
<keyword evidence="8" id="KW-1185">Reference proteome</keyword>
<evidence type="ECO:0000313" key="7">
    <source>
        <dbReference type="EMBL" id="KAH6597262.1"/>
    </source>
</evidence>
<keyword evidence="4" id="KW-0418">Kinase</keyword>
<keyword evidence="1 3" id="KW-0547">Nucleotide-binding</keyword>
<dbReference type="Gene3D" id="3.30.200.20">
    <property type="entry name" value="Phosphorylase Kinase, domain 1"/>
    <property type="match status" value="1"/>
</dbReference>
<feature type="binding site" evidence="3">
    <location>
        <position position="38"/>
    </location>
    <ligand>
        <name>ATP</name>
        <dbReference type="ChEBI" id="CHEBI:30616"/>
    </ligand>
</feature>
<name>A0ABQ8FFK0_9FUNG</name>
<dbReference type="InterPro" id="IPR017441">
    <property type="entry name" value="Protein_kinase_ATP_BS"/>
</dbReference>
<dbReference type="SUPFAM" id="SSF56112">
    <property type="entry name" value="Protein kinase-like (PK-like)"/>
    <property type="match status" value="1"/>
</dbReference>
<dbReference type="SMART" id="SM00220">
    <property type="entry name" value="S_TKc"/>
    <property type="match status" value="1"/>
</dbReference>
<evidence type="ECO:0000256" key="5">
    <source>
        <dbReference type="SAM" id="MobiDB-lite"/>
    </source>
</evidence>
<evidence type="ECO:0000313" key="8">
    <source>
        <dbReference type="Proteomes" id="UP001648503"/>
    </source>
</evidence>
<dbReference type="InterPro" id="IPR008271">
    <property type="entry name" value="Ser/Thr_kinase_AS"/>
</dbReference>